<dbReference type="Proteomes" id="UP001139104">
    <property type="component" value="Unassembled WGS sequence"/>
</dbReference>
<dbReference type="InterPro" id="IPR009078">
    <property type="entry name" value="Ferritin-like_SF"/>
</dbReference>
<dbReference type="SUPFAM" id="SSF47240">
    <property type="entry name" value="Ferritin-like"/>
    <property type="match status" value="1"/>
</dbReference>
<sequence length="192" mass="20762">MHFENGAAHGGCGCGGRGSGHGRGRGHGMGGGCAMPAFDAVEGRLSAEAHEAVLEALDDEYRARAFYLAVLERFPGAMPFAHIVESEERHAAALARVLAAYGLAVPPNPYIGNEAISRSVPGSIACACDLAVKEEVHNDRLYEEKLLPKAEAFPLVAQVFERLMLASRERHLPAFRRFAEAYRAGRRPERAH</sequence>
<keyword evidence="2" id="KW-1185">Reference proteome</keyword>
<evidence type="ECO:0000313" key="1">
    <source>
        <dbReference type="EMBL" id="MCI4682065.1"/>
    </source>
</evidence>
<proteinExistence type="predicted"/>
<comment type="caution">
    <text evidence="1">The sequence shown here is derived from an EMBL/GenBank/DDBJ whole genome shotgun (WGS) entry which is preliminary data.</text>
</comment>
<accession>A0ABS9Z3P3</accession>
<gene>
    <name evidence="1" type="ORF">K2U94_04685</name>
</gene>
<evidence type="ECO:0000313" key="2">
    <source>
        <dbReference type="Proteomes" id="UP001139104"/>
    </source>
</evidence>
<dbReference type="InterPro" id="IPR019243">
    <property type="entry name" value="DUF2202"/>
</dbReference>
<dbReference type="RefSeq" id="WP_243066099.1">
    <property type="nucleotide sequence ID" value="NZ_JAIVFK010000002.1"/>
</dbReference>
<dbReference type="EMBL" id="JAIVFP010000001">
    <property type="protein sequence ID" value="MCI4682065.1"/>
    <property type="molecule type" value="Genomic_DNA"/>
</dbReference>
<dbReference type="InterPro" id="IPR012347">
    <property type="entry name" value="Ferritin-like"/>
</dbReference>
<evidence type="ECO:0008006" key="3">
    <source>
        <dbReference type="Google" id="ProtNLM"/>
    </source>
</evidence>
<dbReference type="Gene3D" id="1.20.1260.10">
    <property type="match status" value="1"/>
</dbReference>
<reference evidence="1" key="1">
    <citation type="journal article" date="2022" name="ISME J.">
        <title>Identification of active gaseous-alkane degraders at natural gas seeps.</title>
        <authorList>
            <person name="Farhan Ul Haque M."/>
            <person name="Hernandez M."/>
            <person name="Crombie A.T."/>
            <person name="Murrell J.C."/>
        </authorList>
    </citation>
    <scope>NUCLEOTIDE SEQUENCE</scope>
    <source>
        <strain evidence="1">PC2</strain>
    </source>
</reference>
<name>A0ABS9Z3P3_9HYPH</name>
<organism evidence="1 2">
    <name type="scientific">Candidatus Rhodoblastus alkanivorans</name>
    <dbReference type="NCBI Taxonomy" id="2954117"/>
    <lineage>
        <taxon>Bacteria</taxon>
        <taxon>Pseudomonadati</taxon>
        <taxon>Pseudomonadota</taxon>
        <taxon>Alphaproteobacteria</taxon>
        <taxon>Hyphomicrobiales</taxon>
        <taxon>Rhodoblastaceae</taxon>
        <taxon>Rhodoblastus</taxon>
    </lineage>
</organism>
<protein>
    <recommendedName>
        <fullName evidence="3">DUF2202 domain-containing protein</fullName>
    </recommendedName>
</protein>
<dbReference type="CDD" id="cd01048">
    <property type="entry name" value="Ferritin_like_AB2"/>
    <property type="match status" value="1"/>
</dbReference>